<dbReference type="Pfam" id="PF02878">
    <property type="entry name" value="PGM_PMM_I"/>
    <property type="match status" value="1"/>
</dbReference>
<organism evidence="11">
    <name type="scientific">Actinomyces timonensis</name>
    <dbReference type="NCBI Taxonomy" id="1288391"/>
    <lineage>
        <taxon>Bacteria</taxon>
        <taxon>Bacillati</taxon>
        <taxon>Actinomycetota</taxon>
        <taxon>Actinomycetes</taxon>
        <taxon>Actinomycetales</taxon>
        <taxon>Actinomycetaceae</taxon>
        <taxon>Actinomyces</taxon>
    </lineage>
</organism>
<evidence type="ECO:0000256" key="2">
    <source>
        <dbReference type="ARBA" id="ARBA00010231"/>
    </source>
</evidence>
<dbReference type="InterPro" id="IPR005845">
    <property type="entry name" value="A-D-PHexomutase_a/b/a-II"/>
</dbReference>
<reference evidence="11" key="1">
    <citation type="submission" date="2024-05" db="EMBL/GenBank/DDBJ databases">
        <title>Draft genome assemblies of 36 bacteria isolated from hibernating arctic ground squirrels.</title>
        <authorList>
            <person name="McKee H."/>
            <person name="Mullen L."/>
            <person name="Drown D.M."/>
            <person name="Duddleston K.N."/>
        </authorList>
    </citation>
    <scope>NUCLEOTIDE SEQUENCE</scope>
    <source>
        <strain evidence="11">AR004</strain>
    </source>
</reference>
<keyword evidence="3" id="KW-0597">Phosphoprotein</keyword>
<feature type="domain" description="Alpha-D-phosphohexomutase alpha/beta/alpha" evidence="8">
    <location>
        <begin position="61"/>
        <end position="205"/>
    </location>
</feature>
<feature type="domain" description="Alpha-D-phosphohexomutase alpha/beta/alpha" evidence="9">
    <location>
        <begin position="226"/>
        <end position="329"/>
    </location>
</feature>
<dbReference type="Pfam" id="PF02879">
    <property type="entry name" value="PGM_PMM_II"/>
    <property type="match status" value="1"/>
</dbReference>
<dbReference type="InterPro" id="IPR016066">
    <property type="entry name" value="A-D-PHexomutase_CS"/>
</dbReference>
<evidence type="ECO:0000259" key="9">
    <source>
        <dbReference type="Pfam" id="PF02879"/>
    </source>
</evidence>
<dbReference type="GO" id="GO:0000287">
    <property type="term" value="F:magnesium ion binding"/>
    <property type="evidence" value="ECO:0007669"/>
    <property type="project" value="InterPro"/>
</dbReference>
<dbReference type="InterPro" id="IPR005846">
    <property type="entry name" value="A-D-PHexomutase_a/b/a-III"/>
</dbReference>
<dbReference type="Pfam" id="PF02880">
    <property type="entry name" value="PGM_PMM_III"/>
    <property type="match status" value="1"/>
</dbReference>
<dbReference type="Gene3D" id="3.30.310.50">
    <property type="entry name" value="Alpha-D-phosphohexomutase, C-terminal domain"/>
    <property type="match status" value="1"/>
</dbReference>
<dbReference type="PROSITE" id="PS00710">
    <property type="entry name" value="PGM_PMM"/>
    <property type="match status" value="1"/>
</dbReference>
<dbReference type="InterPro" id="IPR016055">
    <property type="entry name" value="A-D-PHexomutase_a/b/a-I/II/III"/>
</dbReference>
<dbReference type="InterPro" id="IPR005841">
    <property type="entry name" value="Alpha-D-phosphohexomutase_SF"/>
</dbReference>
<dbReference type="CDD" id="cd05799">
    <property type="entry name" value="PGM2"/>
    <property type="match status" value="1"/>
</dbReference>
<evidence type="ECO:0000256" key="3">
    <source>
        <dbReference type="ARBA" id="ARBA00022553"/>
    </source>
</evidence>
<evidence type="ECO:0000256" key="7">
    <source>
        <dbReference type="RuleBase" id="RU004326"/>
    </source>
</evidence>
<dbReference type="GO" id="GO:0005975">
    <property type="term" value="P:carbohydrate metabolic process"/>
    <property type="evidence" value="ECO:0007669"/>
    <property type="project" value="InterPro"/>
</dbReference>
<dbReference type="PANTHER" id="PTHR45745:SF1">
    <property type="entry name" value="PHOSPHOGLUCOMUTASE 2B-RELATED"/>
    <property type="match status" value="1"/>
</dbReference>
<comment type="cofactor">
    <cofactor evidence="1">
        <name>Mg(2+)</name>
        <dbReference type="ChEBI" id="CHEBI:18420"/>
    </cofactor>
</comment>
<evidence type="ECO:0000259" key="8">
    <source>
        <dbReference type="Pfam" id="PF02878"/>
    </source>
</evidence>
<dbReference type="GO" id="GO:0006166">
    <property type="term" value="P:purine ribonucleoside salvage"/>
    <property type="evidence" value="ECO:0007669"/>
    <property type="project" value="TreeGrafter"/>
</dbReference>
<keyword evidence="5 7" id="KW-0460">Magnesium</keyword>
<dbReference type="Gene3D" id="3.40.120.10">
    <property type="entry name" value="Alpha-D-Glucose-1,6-Bisphosphate, subunit A, domain 3"/>
    <property type="match status" value="3"/>
</dbReference>
<evidence type="ECO:0000256" key="4">
    <source>
        <dbReference type="ARBA" id="ARBA00022723"/>
    </source>
</evidence>
<dbReference type="AlphaFoldDB" id="A0AAU8N5B9"/>
<evidence type="ECO:0000259" key="10">
    <source>
        <dbReference type="Pfam" id="PF02880"/>
    </source>
</evidence>
<dbReference type="InterPro" id="IPR005844">
    <property type="entry name" value="A-D-PHexomutase_a/b/a-I"/>
</dbReference>
<keyword evidence="4 7" id="KW-0479">Metal-binding</keyword>
<keyword evidence="6 11" id="KW-0413">Isomerase</keyword>
<gene>
    <name evidence="11" type="ORF">ABXS69_03945</name>
</gene>
<evidence type="ECO:0000313" key="11">
    <source>
        <dbReference type="EMBL" id="XCP83045.1"/>
    </source>
</evidence>
<dbReference type="SUPFAM" id="SSF55957">
    <property type="entry name" value="Phosphoglucomutase, C-terminal domain"/>
    <property type="match status" value="1"/>
</dbReference>
<comment type="similarity">
    <text evidence="2 7">Belongs to the phosphohexose mutase family.</text>
</comment>
<proteinExistence type="inferred from homology"/>
<name>A0AAU8N5B9_9ACTO</name>
<accession>A0AAU8N5B9</accession>
<dbReference type="PANTHER" id="PTHR45745">
    <property type="entry name" value="PHOSPHOMANNOMUTASE 45A"/>
    <property type="match status" value="1"/>
</dbReference>
<dbReference type="GO" id="GO:0008973">
    <property type="term" value="F:phosphopentomutase activity"/>
    <property type="evidence" value="ECO:0007669"/>
    <property type="project" value="TreeGrafter"/>
</dbReference>
<evidence type="ECO:0000256" key="6">
    <source>
        <dbReference type="ARBA" id="ARBA00023235"/>
    </source>
</evidence>
<dbReference type="EMBL" id="CP159989">
    <property type="protein sequence ID" value="XCP83045.1"/>
    <property type="molecule type" value="Genomic_DNA"/>
</dbReference>
<feature type="domain" description="Alpha-D-phosphohexomutase alpha/beta/alpha" evidence="10">
    <location>
        <begin position="341"/>
        <end position="453"/>
    </location>
</feature>
<protein>
    <submittedName>
        <fullName evidence="11">Phospho-sugar mutase</fullName>
        <ecNumber evidence="11">5.4.2.-</ecNumber>
    </submittedName>
</protein>
<dbReference type="PRINTS" id="PR00509">
    <property type="entry name" value="PGMPMM"/>
</dbReference>
<sequence>MTHSPKAAPTTGVVRTTVAQWIAEDPDETTREELAGLLARHEAGDPAATAALAEAFSGPLAFRSAGMRGRLGPGLGRMNRAVVIRATAGLCAYLREEVGEGFVVVIGYDARHCSDVFAQDAAAVVTGAGGRALLMDSHCPTPLLAFSLRALDADAGIMVTASHNPAQDSGFKVYLGGRAANDWDRGAQIAPPQDAAISEAITALESLETIPRAESGWELIGPDLREEYIKRVVTAARTRAASDLRIVLSAMHGVGGRTCLEALRRAGFEDVVVVPEQFEPDPGFPTVDIPNPEEAGTMDLLLGLARQERADLAIALDPDADRCSVAVPDETAPGGWHQLTGDAVGILLGEQAAELAAFTGTGVLASSIASGRMLRKIAQDHGLAHRITPTGFTWISRVPGLVFGYEEAMGYCVDPASVRDKDGIAAAVRMALLSSVLKAQGRSLSSLLARLAQRHGLHLTCQMSARADDAEIIDGIMRRLREGGAPAKLAGSPVVDVFDLMDGASDGNGAQLPPADGIIIKTAADDRVVLRPSSTESKLKCYCEVVMDIPDGAPIPAVRATAAERLEVIKADLRGALGIPA</sequence>
<dbReference type="SUPFAM" id="SSF53738">
    <property type="entry name" value="Phosphoglucomutase, first 3 domains"/>
    <property type="match status" value="3"/>
</dbReference>
<dbReference type="InterPro" id="IPR036900">
    <property type="entry name" value="A-D-PHexomutase_C_sf"/>
</dbReference>
<dbReference type="RefSeq" id="WP_366181257.1">
    <property type="nucleotide sequence ID" value="NZ_CP159989.1"/>
</dbReference>
<evidence type="ECO:0000256" key="1">
    <source>
        <dbReference type="ARBA" id="ARBA00001946"/>
    </source>
</evidence>
<evidence type="ECO:0000256" key="5">
    <source>
        <dbReference type="ARBA" id="ARBA00022842"/>
    </source>
</evidence>
<dbReference type="EC" id="5.4.2.-" evidence="11"/>